<evidence type="ECO:0000313" key="1">
    <source>
        <dbReference type="EMBL" id="MFD2562615.1"/>
    </source>
</evidence>
<dbReference type="Proteomes" id="UP001597319">
    <property type="component" value="Unassembled WGS sequence"/>
</dbReference>
<evidence type="ECO:0000313" key="2">
    <source>
        <dbReference type="Proteomes" id="UP001597319"/>
    </source>
</evidence>
<proteinExistence type="predicted"/>
<protein>
    <submittedName>
        <fullName evidence="1">Uncharacterized protein</fullName>
    </submittedName>
</protein>
<dbReference type="RefSeq" id="WP_378291375.1">
    <property type="nucleotide sequence ID" value="NZ_JBHULE010000009.1"/>
</dbReference>
<keyword evidence="2" id="KW-1185">Reference proteome</keyword>
<comment type="caution">
    <text evidence="1">The sequence shown here is derived from an EMBL/GenBank/DDBJ whole genome shotgun (WGS) entry which is preliminary data.</text>
</comment>
<name>A0ABW5LDI2_9FLAO</name>
<sequence>MKIQGSYIQYGGGYNKDNVEKKDVLEAIKYLEKTDDEHADFWISIYGEKTEEKVLEINKWFETFFHLNDEKNTFYATKLNGFDEIKALCELLIEGKIQEVEKKMIEHKSKKTQTD</sequence>
<dbReference type="EMBL" id="JBHULE010000009">
    <property type="protein sequence ID" value="MFD2562615.1"/>
    <property type="molecule type" value="Genomic_DNA"/>
</dbReference>
<organism evidence="1 2">
    <name type="scientific">Aquimarina rubra</name>
    <dbReference type="NCBI Taxonomy" id="1920033"/>
    <lineage>
        <taxon>Bacteria</taxon>
        <taxon>Pseudomonadati</taxon>
        <taxon>Bacteroidota</taxon>
        <taxon>Flavobacteriia</taxon>
        <taxon>Flavobacteriales</taxon>
        <taxon>Flavobacteriaceae</taxon>
        <taxon>Aquimarina</taxon>
    </lineage>
</organism>
<accession>A0ABW5LDI2</accession>
<reference evidence="2" key="1">
    <citation type="journal article" date="2019" name="Int. J. Syst. Evol. Microbiol.">
        <title>The Global Catalogue of Microorganisms (GCM) 10K type strain sequencing project: providing services to taxonomists for standard genome sequencing and annotation.</title>
        <authorList>
            <consortium name="The Broad Institute Genomics Platform"/>
            <consortium name="The Broad Institute Genome Sequencing Center for Infectious Disease"/>
            <person name="Wu L."/>
            <person name="Ma J."/>
        </authorList>
    </citation>
    <scope>NUCLEOTIDE SEQUENCE [LARGE SCALE GENOMIC DNA]</scope>
    <source>
        <strain evidence="2">KCTC 52274</strain>
    </source>
</reference>
<gene>
    <name evidence="1" type="ORF">ACFSR1_08000</name>
</gene>